<evidence type="ECO:0000313" key="5">
    <source>
        <dbReference type="EMBL" id="KAF9584718.1"/>
    </source>
</evidence>
<dbReference type="Proteomes" id="UP000780801">
    <property type="component" value="Unassembled WGS sequence"/>
</dbReference>
<reference evidence="5" key="1">
    <citation type="journal article" date="2020" name="Fungal Divers.">
        <title>Resolving the Mortierellaceae phylogeny through synthesis of multi-gene phylogenetics and phylogenomics.</title>
        <authorList>
            <person name="Vandepol N."/>
            <person name="Liber J."/>
            <person name="Desiro A."/>
            <person name="Na H."/>
            <person name="Kennedy M."/>
            <person name="Barry K."/>
            <person name="Grigoriev I.V."/>
            <person name="Miller A.N."/>
            <person name="O'Donnell K."/>
            <person name="Stajich J.E."/>
            <person name="Bonito G."/>
        </authorList>
    </citation>
    <scope>NUCLEOTIDE SEQUENCE</scope>
    <source>
        <strain evidence="5">KOD1015</strain>
    </source>
</reference>
<evidence type="ECO:0000256" key="3">
    <source>
        <dbReference type="ARBA" id="ARBA00022679"/>
    </source>
</evidence>
<dbReference type="GO" id="GO:0008168">
    <property type="term" value="F:methyltransferase activity"/>
    <property type="evidence" value="ECO:0007669"/>
    <property type="project" value="UniProtKB-KW"/>
</dbReference>
<evidence type="ECO:0000256" key="1">
    <source>
        <dbReference type="ARBA" id="ARBA00008361"/>
    </source>
</evidence>
<keyword evidence="2" id="KW-0489">Methyltransferase</keyword>
<dbReference type="AlphaFoldDB" id="A0A9P6FZJ7"/>
<evidence type="ECO:0008006" key="7">
    <source>
        <dbReference type="Google" id="ProtNLM"/>
    </source>
</evidence>
<evidence type="ECO:0000256" key="2">
    <source>
        <dbReference type="ARBA" id="ARBA00022603"/>
    </source>
</evidence>
<dbReference type="OrthoDB" id="411785at2759"/>
<sequence length="265" mass="29798">MSKATPFDQPGYWSDRFEHEQTFEWLMPWSVLEPHMRALSLLPQDMDSTRILNLGCGNSTLPLDLHQAGYHHVTSVDFVGSVVQRMKEHCEKAIGWSSPKTEPEAVDELAASHLNKAVVASSSCPLQFLEMDCLDMSSLPANKFNLCLDKSTSDAIACGDDENSTKIRKLCEQVARVVQPGGIWCVISYSRFRQYEWNDGGVGHDLWKTERIESIQVEPPSIGDRSSTQLNPPTGSKPAKGQRSTTEHVVHVPEVFQYLYVNYRL</sequence>
<organism evidence="5 6">
    <name type="scientific">Lunasporangiospora selenospora</name>
    <dbReference type="NCBI Taxonomy" id="979761"/>
    <lineage>
        <taxon>Eukaryota</taxon>
        <taxon>Fungi</taxon>
        <taxon>Fungi incertae sedis</taxon>
        <taxon>Mucoromycota</taxon>
        <taxon>Mortierellomycotina</taxon>
        <taxon>Mortierellomycetes</taxon>
        <taxon>Mortierellales</taxon>
        <taxon>Mortierellaceae</taxon>
        <taxon>Lunasporangiospora</taxon>
    </lineage>
</organism>
<protein>
    <recommendedName>
        <fullName evidence="7">Methyltransferase domain-containing protein</fullName>
    </recommendedName>
</protein>
<dbReference type="InterPro" id="IPR029063">
    <property type="entry name" value="SAM-dependent_MTases_sf"/>
</dbReference>
<keyword evidence="3" id="KW-0808">Transferase</keyword>
<dbReference type="PANTHER" id="PTHR12176">
    <property type="entry name" value="SAM-DEPENDENT METHYLTRANSFERASE SUPERFAMILY PROTEIN"/>
    <property type="match status" value="1"/>
</dbReference>
<comment type="caution">
    <text evidence="5">The sequence shown here is derived from an EMBL/GenBank/DDBJ whole genome shotgun (WGS) entry which is preliminary data.</text>
</comment>
<proteinExistence type="inferred from homology"/>
<gene>
    <name evidence="5" type="ORF">BGW38_005442</name>
</gene>
<dbReference type="Gene3D" id="3.40.50.150">
    <property type="entry name" value="Vaccinia Virus protein VP39"/>
    <property type="match status" value="1"/>
</dbReference>
<accession>A0A9P6FZJ7</accession>
<feature type="compositionally biased region" description="Polar residues" evidence="4">
    <location>
        <begin position="224"/>
        <end position="234"/>
    </location>
</feature>
<evidence type="ECO:0000256" key="4">
    <source>
        <dbReference type="SAM" id="MobiDB-lite"/>
    </source>
</evidence>
<comment type="similarity">
    <text evidence="1">Belongs to the methyltransferase superfamily.</text>
</comment>
<evidence type="ECO:0000313" key="6">
    <source>
        <dbReference type="Proteomes" id="UP000780801"/>
    </source>
</evidence>
<dbReference type="InterPro" id="IPR051419">
    <property type="entry name" value="Lys/N-term_MeTrsfase_sf"/>
</dbReference>
<dbReference type="GO" id="GO:0032259">
    <property type="term" value="P:methylation"/>
    <property type="evidence" value="ECO:0007669"/>
    <property type="project" value="UniProtKB-KW"/>
</dbReference>
<name>A0A9P6FZJ7_9FUNG</name>
<keyword evidence="6" id="KW-1185">Reference proteome</keyword>
<dbReference type="EMBL" id="JAABOA010000345">
    <property type="protein sequence ID" value="KAF9584718.1"/>
    <property type="molecule type" value="Genomic_DNA"/>
</dbReference>
<dbReference type="SUPFAM" id="SSF53335">
    <property type="entry name" value="S-adenosyl-L-methionine-dependent methyltransferases"/>
    <property type="match status" value="1"/>
</dbReference>
<feature type="region of interest" description="Disordered" evidence="4">
    <location>
        <begin position="217"/>
        <end position="246"/>
    </location>
</feature>